<comment type="caution">
    <text evidence="4">The sequence shown here is derived from an EMBL/GenBank/DDBJ whole genome shotgun (WGS) entry which is preliminary data.</text>
</comment>
<dbReference type="EMBL" id="JAKZFC010000006">
    <property type="protein sequence ID" value="MCH7323245.1"/>
    <property type="molecule type" value="Genomic_DNA"/>
</dbReference>
<sequence length="299" mass="33432">MKIAIAGGTGMVGRKLTELLQDKGHEILILTRGNSRMENNIRYVQWLTHNAKPELQLEHLDAFINLAGVSLNEGRWTEQQKQKIYNSRMDSTTEALRIMQTVVHKPSVFINASAVGIYPVSENAVYTEHSSEKAGDFLGTVVNHWEQKATQAENLGIRTCLTRFGVILAKGEGALPMMVLPYQLGIGGTIGSGRQWLSWIHVDDVARALLFVIEHDKLRGPINFTTPNVKRMKAFGQTISKALHRPHWFPVPSIALKLALGEKSILVLEGQHVLPEKLLNANFTFNYASVEDAIRDLYQ</sequence>
<feature type="domain" description="NAD-dependent epimerase/dehydratase" evidence="2">
    <location>
        <begin position="3"/>
        <end position="216"/>
    </location>
</feature>
<dbReference type="InterPro" id="IPR036291">
    <property type="entry name" value="NAD(P)-bd_dom_sf"/>
</dbReference>
<evidence type="ECO:0000313" key="5">
    <source>
        <dbReference type="Proteomes" id="UP001316087"/>
    </source>
</evidence>
<dbReference type="PANTHER" id="PTHR11092">
    <property type="entry name" value="SUGAR NUCLEOTIDE EPIMERASE RELATED"/>
    <property type="match status" value="1"/>
</dbReference>
<proteinExistence type="inferred from homology"/>
<dbReference type="Gene3D" id="3.40.50.720">
    <property type="entry name" value="NAD(P)-binding Rossmann-like Domain"/>
    <property type="match status" value="1"/>
</dbReference>
<dbReference type="InterPro" id="IPR010099">
    <property type="entry name" value="SDR39U1"/>
</dbReference>
<dbReference type="PANTHER" id="PTHR11092:SF0">
    <property type="entry name" value="EPIMERASE FAMILY PROTEIN SDR39U1"/>
    <property type="match status" value="1"/>
</dbReference>
<evidence type="ECO:0000259" key="3">
    <source>
        <dbReference type="Pfam" id="PF08338"/>
    </source>
</evidence>
<gene>
    <name evidence="4" type="ORF">LZ480_15315</name>
</gene>
<reference evidence="4 5" key="1">
    <citation type="submission" date="2022-03" db="EMBL/GenBank/DDBJ databases">
        <authorList>
            <person name="Jo J.-H."/>
            <person name="Im W.-T."/>
        </authorList>
    </citation>
    <scope>NUCLEOTIDE SEQUENCE [LARGE SCALE GENOMIC DNA]</scope>
    <source>
        <strain evidence="4 5">MA9</strain>
    </source>
</reference>
<dbReference type="CDD" id="cd05242">
    <property type="entry name" value="SDR_a8"/>
    <property type="match status" value="1"/>
</dbReference>
<dbReference type="Pfam" id="PF08338">
    <property type="entry name" value="DUF1731"/>
    <property type="match status" value="1"/>
</dbReference>
<feature type="domain" description="DUF1731" evidence="3">
    <location>
        <begin position="251"/>
        <end position="297"/>
    </location>
</feature>
<dbReference type="SUPFAM" id="SSF51735">
    <property type="entry name" value="NAD(P)-binding Rossmann-fold domains"/>
    <property type="match status" value="1"/>
</dbReference>
<evidence type="ECO:0000313" key="4">
    <source>
        <dbReference type="EMBL" id="MCH7323245.1"/>
    </source>
</evidence>
<dbReference type="NCBIfam" id="TIGR01777">
    <property type="entry name" value="yfcH"/>
    <property type="match status" value="1"/>
</dbReference>
<evidence type="ECO:0000259" key="2">
    <source>
        <dbReference type="Pfam" id="PF01370"/>
    </source>
</evidence>
<organism evidence="4 5">
    <name type="scientific">Solibacillus palustris</name>
    <dbReference type="NCBI Taxonomy" id="2908203"/>
    <lineage>
        <taxon>Bacteria</taxon>
        <taxon>Bacillati</taxon>
        <taxon>Bacillota</taxon>
        <taxon>Bacilli</taxon>
        <taxon>Bacillales</taxon>
        <taxon>Caryophanaceae</taxon>
        <taxon>Solibacillus</taxon>
    </lineage>
</organism>
<dbReference type="InterPro" id="IPR013549">
    <property type="entry name" value="DUF1731"/>
</dbReference>
<dbReference type="Pfam" id="PF01370">
    <property type="entry name" value="Epimerase"/>
    <property type="match status" value="1"/>
</dbReference>
<comment type="similarity">
    <text evidence="1">Belongs to the NAD(P)-dependent epimerase/dehydratase family. SDR39U1 subfamily.</text>
</comment>
<keyword evidence="5" id="KW-1185">Reference proteome</keyword>
<evidence type="ECO:0000256" key="1">
    <source>
        <dbReference type="ARBA" id="ARBA00009353"/>
    </source>
</evidence>
<accession>A0ABS9UH50</accession>
<dbReference type="InterPro" id="IPR001509">
    <property type="entry name" value="Epimerase_deHydtase"/>
</dbReference>
<dbReference type="Proteomes" id="UP001316087">
    <property type="component" value="Unassembled WGS sequence"/>
</dbReference>
<protein>
    <submittedName>
        <fullName evidence="4">TIGR01777 family oxidoreductase</fullName>
    </submittedName>
</protein>
<dbReference type="RefSeq" id="WP_241370414.1">
    <property type="nucleotide sequence ID" value="NZ_JAKZFC010000006.1"/>
</dbReference>
<name>A0ABS9UH50_9BACL</name>